<keyword evidence="4" id="KW-0963">Cytoplasm</keyword>
<evidence type="ECO:0000256" key="3">
    <source>
        <dbReference type="ARBA" id="ARBA00020541"/>
    </source>
</evidence>
<organism evidence="7">
    <name type="scientific">Vibrio tasmaniensis</name>
    <dbReference type="NCBI Taxonomy" id="212663"/>
    <lineage>
        <taxon>Bacteria</taxon>
        <taxon>Pseudomonadati</taxon>
        <taxon>Pseudomonadota</taxon>
        <taxon>Gammaproteobacteria</taxon>
        <taxon>Vibrionales</taxon>
        <taxon>Vibrionaceae</taxon>
        <taxon>Vibrio</taxon>
    </lineage>
</organism>
<reference evidence="9 11" key="5">
    <citation type="submission" date="2019-04" db="EMBL/GenBank/DDBJ databases">
        <title>A reverse ecology approach based on a biological definition of microbial populations.</title>
        <authorList>
            <person name="Arevalo P."/>
            <person name="Vaninsberghe D."/>
            <person name="Elsherbini J."/>
            <person name="Gore J."/>
            <person name="Polz M."/>
        </authorList>
    </citation>
    <scope>NUCLEOTIDE SEQUENCE [LARGE SCALE GENOMIC DNA]</scope>
    <source>
        <strain evidence="9 11">10N.222.45.A8</strain>
    </source>
</reference>
<evidence type="ECO:0000256" key="1">
    <source>
        <dbReference type="ARBA" id="ARBA00004496"/>
    </source>
</evidence>
<dbReference type="GO" id="GO:0003677">
    <property type="term" value="F:DNA binding"/>
    <property type="evidence" value="ECO:0007669"/>
    <property type="project" value="UniProtKB-KW"/>
</dbReference>
<dbReference type="Proteomes" id="UP000235579">
    <property type="component" value="Unassembled WGS sequence"/>
</dbReference>
<gene>
    <name evidence="8" type="ORF">BCS92_24390</name>
    <name evidence="9" type="ORF">FC057_24270</name>
</gene>
<reference evidence="8" key="3">
    <citation type="submission" date="2016-07" db="EMBL/GenBank/DDBJ databases">
        <authorList>
            <person name="Wan K."/>
            <person name="Booth B."/>
            <person name="Spirohn K."/>
            <person name="Hao T."/>
            <person name="Hu Y."/>
            <person name="Calderwood M."/>
            <person name="Hill D."/>
            <person name="Mohr S."/>
            <person name="Vidal M."/>
            <person name="Celniker S."/>
            <person name="Perrimon N."/>
        </authorList>
    </citation>
    <scope>NUCLEOTIDE SEQUENCE</scope>
    <source>
        <strain evidence="8">10N.222.48.A2</strain>
    </source>
</reference>
<evidence type="ECO:0000313" key="7">
    <source>
        <dbReference type="EMBL" id="AKN35866.1"/>
    </source>
</evidence>
<reference evidence="7" key="1">
    <citation type="journal article" date="2015" name="MBio">
        <title>Eco-Evolutionary Dynamics of Episomes among Ecologically Cohesive Bacterial Populations.</title>
        <authorList>
            <person name="Xue H."/>
            <person name="Cordero O.X."/>
            <person name="Camas F.M."/>
            <person name="Trimble W."/>
            <person name="Meyer F."/>
            <person name="Guglielmini J."/>
            <person name="Rocha E.P."/>
            <person name="Polz M.F."/>
        </authorList>
    </citation>
    <scope>NUCLEOTIDE SEQUENCE</scope>
    <source>
        <strain evidence="7">FF_59</strain>
    </source>
</reference>
<sequence length="59" mass="6876">MNFKSECRVENKEVGIAFNLSSKANKTLTLSAKRAERAKKREGKLRLEDHLKRFPNWSL</sequence>
<dbReference type="RefSeq" id="WP_017097351.1">
    <property type="nucleotide sequence ID" value="NZ_MDBG01000111.1"/>
</dbReference>
<dbReference type="EMBL" id="KP795455">
    <property type="protein sequence ID" value="AKN35866.1"/>
    <property type="molecule type" value="Genomic_DNA"/>
</dbReference>
<dbReference type="Proteomes" id="UP000308018">
    <property type="component" value="Unassembled WGS sequence"/>
</dbReference>
<evidence type="ECO:0000313" key="8">
    <source>
        <dbReference type="EMBL" id="PMP18225.1"/>
    </source>
</evidence>
<accession>A0A0H3ZQD3</accession>
<comment type="subcellular location">
    <subcellularLocation>
        <location evidence="1">Cytoplasm</location>
    </subcellularLocation>
</comment>
<reference evidence="8" key="4">
    <citation type="journal article" date="2018" name="Nature">
        <title>A major lineage of non-tailed dsDNA viruses as unrecognized killers of marine bacteria.</title>
        <authorList>
            <person name="Kauffman K.M."/>
            <person name="Hussain F.A."/>
            <person name="Yang J."/>
            <person name="Arevalo P."/>
            <person name="Brown J.M."/>
            <person name="Chang W.K."/>
            <person name="VanInsberghe D."/>
            <person name="Elsherbini J."/>
            <person name="Sharma R.S."/>
            <person name="Cutler M.B."/>
            <person name="Kelly L."/>
            <person name="Polz M.F."/>
        </authorList>
    </citation>
    <scope>NUCLEOTIDE SEQUENCE</scope>
    <source>
        <strain evidence="8">10N.222.48.A2</strain>
    </source>
</reference>
<evidence type="ECO:0000313" key="10">
    <source>
        <dbReference type="Proteomes" id="UP000235579"/>
    </source>
</evidence>
<dbReference type="GO" id="GO:0005737">
    <property type="term" value="C:cytoplasm"/>
    <property type="evidence" value="ECO:0007669"/>
    <property type="project" value="UniProtKB-SubCell"/>
</dbReference>
<evidence type="ECO:0000256" key="2">
    <source>
        <dbReference type="ARBA" id="ARBA00007183"/>
    </source>
</evidence>
<name>A0A0H3ZQD3_9VIBR</name>
<evidence type="ECO:0000313" key="9">
    <source>
        <dbReference type="EMBL" id="TKG26719.1"/>
    </source>
</evidence>
<protein>
    <recommendedName>
        <fullName evidence="3">Relaxosome protein TraY</fullName>
    </recommendedName>
</protein>
<evidence type="ECO:0000256" key="5">
    <source>
        <dbReference type="ARBA" id="ARBA00022971"/>
    </source>
</evidence>
<dbReference type="InterPro" id="IPR008876">
    <property type="entry name" value="TraY"/>
</dbReference>
<keyword evidence="6" id="KW-0238">DNA-binding</keyword>
<dbReference type="EMBL" id="MDBP01000004">
    <property type="protein sequence ID" value="PMP18225.1"/>
    <property type="molecule type" value="Genomic_DNA"/>
</dbReference>
<proteinExistence type="inferred from homology"/>
<dbReference type="Pfam" id="PF05509">
    <property type="entry name" value="TraY"/>
    <property type="match status" value="1"/>
</dbReference>
<keyword evidence="5" id="KW-0184">Conjugation</keyword>
<dbReference type="EMBL" id="SYVV01000068">
    <property type="protein sequence ID" value="TKG26719.1"/>
    <property type="molecule type" value="Genomic_DNA"/>
</dbReference>
<evidence type="ECO:0000256" key="6">
    <source>
        <dbReference type="ARBA" id="ARBA00023125"/>
    </source>
</evidence>
<evidence type="ECO:0000313" key="11">
    <source>
        <dbReference type="Proteomes" id="UP000308018"/>
    </source>
</evidence>
<dbReference type="AlphaFoldDB" id="A0A0H3ZQD3"/>
<comment type="similarity">
    <text evidence="2">Belongs to the TraY family.</text>
</comment>
<evidence type="ECO:0000256" key="4">
    <source>
        <dbReference type="ARBA" id="ARBA00022490"/>
    </source>
</evidence>
<reference evidence="10" key="2">
    <citation type="submission" date="2016-07" db="EMBL/GenBank/DDBJ databases">
        <title>Nontailed viruses are major unrecognized killers of bacteria in the ocean.</title>
        <authorList>
            <person name="Kauffman K."/>
            <person name="Hussain F."/>
            <person name="Yang J."/>
            <person name="Arevalo P."/>
            <person name="Brown J."/>
            <person name="Cutler M."/>
            <person name="Kelly L."/>
            <person name="Polz M.F."/>
        </authorList>
    </citation>
    <scope>NUCLEOTIDE SEQUENCE [LARGE SCALE GENOMIC DNA]</scope>
    <source>
        <strain evidence="10">10N.222.48.A2</strain>
    </source>
</reference>